<dbReference type="Gene3D" id="3.40.630.30">
    <property type="match status" value="1"/>
</dbReference>
<dbReference type="RefSeq" id="WP_243366040.1">
    <property type="nucleotide sequence ID" value="NZ_CP094348.1"/>
</dbReference>
<reference evidence="2" key="1">
    <citation type="submission" date="2022-03" db="EMBL/GenBank/DDBJ databases">
        <authorList>
            <person name="Vrbovska V."/>
            <person name="Kovarovic V."/>
            <person name="Botka T."/>
            <person name="Pantucek R."/>
        </authorList>
    </citation>
    <scope>NUCLEOTIDE SEQUENCE</scope>
    <source>
        <strain evidence="2">CCM 2609</strain>
    </source>
</reference>
<dbReference type="SUPFAM" id="SSF55729">
    <property type="entry name" value="Acyl-CoA N-acyltransferases (Nat)"/>
    <property type="match status" value="1"/>
</dbReference>
<feature type="domain" description="N-acetyltransferase" evidence="1">
    <location>
        <begin position="17"/>
        <end position="175"/>
    </location>
</feature>
<dbReference type="PANTHER" id="PTHR43415">
    <property type="entry name" value="SPERMIDINE N(1)-ACETYLTRANSFERASE"/>
    <property type="match status" value="1"/>
</dbReference>
<dbReference type="PROSITE" id="PS51186">
    <property type="entry name" value="GNAT"/>
    <property type="match status" value="1"/>
</dbReference>
<evidence type="ECO:0000313" key="3">
    <source>
        <dbReference type="Proteomes" id="UP000830343"/>
    </source>
</evidence>
<dbReference type="InterPro" id="IPR000182">
    <property type="entry name" value="GNAT_dom"/>
</dbReference>
<protein>
    <submittedName>
        <fullName evidence="2">GNAT family N-acetyltransferase</fullName>
    </submittedName>
</protein>
<accession>A0ABY3ZWR6</accession>
<dbReference type="Proteomes" id="UP000830343">
    <property type="component" value="Chromosome"/>
</dbReference>
<reference evidence="2" key="2">
    <citation type="submission" date="2022-04" db="EMBL/GenBank/DDBJ databases">
        <title>Antimicrobial genetic elements in methicillin-resistant Macrococcus armenti.</title>
        <authorList>
            <person name="Keller J.E."/>
            <person name="Schwendener S."/>
            <person name="Pantucek R."/>
            <person name="Perreten V."/>
        </authorList>
    </citation>
    <scope>NUCLEOTIDE SEQUENCE</scope>
    <source>
        <strain evidence="2">CCM 2609</strain>
    </source>
</reference>
<dbReference type="Pfam" id="PF13302">
    <property type="entry name" value="Acetyltransf_3"/>
    <property type="match status" value="1"/>
</dbReference>
<organism evidence="2 3">
    <name type="scientific">Macrococcus armenti</name>
    <dbReference type="NCBI Taxonomy" id="2875764"/>
    <lineage>
        <taxon>Bacteria</taxon>
        <taxon>Bacillati</taxon>
        <taxon>Bacillota</taxon>
        <taxon>Bacilli</taxon>
        <taxon>Bacillales</taxon>
        <taxon>Staphylococcaceae</taxon>
        <taxon>Macrococcus</taxon>
    </lineage>
</organism>
<dbReference type="InterPro" id="IPR016181">
    <property type="entry name" value="Acyl_CoA_acyltransferase"/>
</dbReference>
<dbReference type="EMBL" id="CP094348">
    <property type="protein sequence ID" value="UOB20784.1"/>
    <property type="molecule type" value="Genomic_DNA"/>
</dbReference>
<proteinExistence type="predicted"/>
<keyword evidence="3" id="KW-1185">Reference proteome</keyword>
<name>A0ABY3ZWR6_9STAP</name>
<dbReference type="PANTHER" id="PTHR43415:SF4">
    <property type="entry name" value="N-ACETYLTRANSFERASE DOMAIN-CONTAINING PROTEIN"/>
    <property type="match status" value="1"/>
</dbReference>
<sequence length="182" mass="21609">MTSVILELPQKKYLSDLYYWRFEDEVQESFKWNGPYFPKPTTKLSKQEFIEQEFKNKYLLETIPSTMFIIKDEEFIGTVHAYWESEVTSWMEIGIVIYNPDYWSGGYGTSALKQWVDYIFTNSDIHRIGLSTWSGNIRMIKLAEKLGMQQEACIRKARIVEGEYYDAIKMGMLREEWESLTL</sequence>
<evidence type="ECO:0000313" key="2">
    <source>
        <dbReference type="EMBL" id="UOB20784.1"/>
    </source>
</evidence>
<gene>
    <name evidence="2" type="ORF">MRZ06_01480</name>
</gene>
<evidence type="ECO:0000259" key="1">
    <source>
        <dbReference type="PROSITE" id="PS51186"/>
    </source>
</evidence>